<keyword evidence="2" id="KW-1185">Reference proteome</keyword>
<protein>
    <submittedName>
        <fullName evidence="1">DUF3239 domain-containing protein</fullName>
    </submittedName>
</protein>
<dbReference type="InterPro" id="IPR021632">
    <property type="entry name" value="DUF3239"/>
</dbReference>
<dbReference type="Pfam" id="PF11580">
    <property type="entry name" value="DUF3239"/>
    <property type="match status" value="1"/>
</dbReference>
<dbReference type="AlphaFoldDB" id="A0A2S0WCV0"/>
<dbReference type="OrthoDB" id="4548219at2"/>
<proteinExistence type="predicted"/>
<dbReference type="RefSeq" id="WP_108403597.1">
    <property type="nucleotide sequence ID" value="NZ_CP026948.1"/>
</dbReference>
<accession>A0A2S0WCV0</accession>
<dbReference type="Gene3D" id="2.40.410.10">
    <property type="entry name" value="putative membrane protein from Corynebacterium diphtheriae superfamily"/>
    <property type="match status" value="1"/>
</dbReference>
<name>A0A2S0WCV0_9CORY</name>
<evidence type="ECO:0000313" key="2">
    <source>
        <dbReference type="Proteomes" id="UP000244754"/>
    </source>
</evidence>
<reference evidence="2" key="1">
    <citation type="submission" date="2018-01" db="EMBL/GenBank/DDBJ databases">
        <authorList>
            <person name="Li J."/>
        </authorList>
    </citation>
    <scope>NUCLEOTIDE SEQUENCE [LARGE SCALE GENOMIC DNA]</scope>
    <source>
        <strain evidence="2">2184</strain>
    </source>
</reference>
<dbReference type="InterPro" id="IPR023124">
    <property type="entry name" value="DUF3239_dom_sf"/>
</dbReference>
<dbReference type="EMBL" id="CP026948">
    <property type="protein sequence ID" value="AWB83607.1"/>
    <property type="molecule type" value="Genomic_DNA"/>
</dbReference>
<evidence type="ECO:0000313" key="1">
    <source>
        <dbReference type="EMBL" id="AWB83607.1"/>
    </source>
</evidence>
<gene>
    <name evidence="1" type="ORF">C3E79_03165</name>
</gene>
<dbReference type="Proteomes" id="UP000244754">
    <property type="component" value="Chromosome"/>
</dbReference>
<dbReference type="KEGG" id="clia:C3E79_03165"/>
<sequence length="203" mass="21248">MTDSPSHFHFAVDEDWAKQHNEVLRDTKLLVASAVALFVIFLAAGAAVWFLVDPASPWRLLGGLGLSLFGVMMLIVGLAIPRSVGTAQSVYDSATLAPAIIADTPGTRTTLLALVDSPTPALVARDVQAIPHVNAVIGAKVPVAVAAGPVITPMPIAWGTPDPGVVTRAASEISDARWRALRSAKGRLEEVRAAKNGVLPIKP</sequence>
<organism evidence="1 2">
    <name type="scientific">Corynebacterium liangguodongii</name>
    <dbReference type="NCBI Taxonomy" id="2079535"/>
    <lineage>
        <taxon>Bacteria</taxon>
        <taxon>Bacillati</taxon>
        <taxon>Actinomycetota</taxon>
        <taxon>Actinomycetes</taxon>
        <taxon>Mycobacteriales</taxon>
        <taxon>Corynebacteriaceae</taxon>
        <taxon>Corynebacterium</taxon>
    </lineage>
</organism>